<dbReference type="Gene3D" id="3.90.25.10">
    <property type="entry name" value="UDP-galactose 4-epimerase, domain 1"/>
    <property type="match status" value="1"/>
</dbReference>
<evidence type="ECO:0000259" key="1">
    <source>
        <dbReference type="Pfam" id="PF13460"/>
    </source>
</evidence>
<dbReference type="InterPro" id="IPR036291">
    <property type="entry name" value="NAD(P)-bd_dom_sf"/>
</dbReference>
<dbReference type="PANTHER" id="PTHR43162:SF1">
    <property type="entry name" value="PRESTALK A DIFFERENTIATION PROTEIN A"/>
    <property type="match status" value="1"/>
</dbReference>
<organism evidence="2 3">
    <name type="scientific">Kibdelosporangium phytohabitans</name>
    <dbReference type="NCBI Taxonomy" id="860235"/>
    <lineage>
        <taxon>Bacteria</taxon>
        <taxon>Bacillati</taxon>
        <taxon>Actinomycetota</taxon>
        <taxon>Actinomycetes</taxon>
        <taxon>Pseudonocardiales</taxon>
        <taxon>Pseudonocardiaceae</taxon>
        <taxon>Kibdelosporangium</taxon>
    </lineage>
</organism>
<dbReference type="STRING" id="860235.AOZ06_14680"/>
<reference evidence="2 3" key="1">
    <citation type="submission" date="2015-07" db="EMBL/GenBank/DDBJ databases">
        <title>Genome sequencing of Kibdelosporangium phytohabitans.</title>
        <authorList>
            <person name="Qin S."/>
            <person name="Xing K."/>
        </authorList>
    </citation>
    <scope>NUCLEOTIDE SEQUENCE [LARGE SCALE GENOMIC DNA]</scope>
    <source>
        <strain evidence="2 3">KLBMP1111</strain>
    </source>
</reference>
<dbReference type="Gene3D" id="3.40.50.720">
    <property type="entry name" value="NAD(P)-binding Rossmann-like Domain"/>
    <property type="match status" value="1"/>
</dbReference>
<dbReference type="KEGG" id="kphy:AOZ06_14680"/>
<dbReference type="RefSeq" id="WP_054296650.1">
    <property type="nucleotide sequence ID" value="NZ_CP012752.1"/>
</dbReference>
<dbReference type="InterPro" id="IPR051604">
    <property type="entry name" value="Ergot_Alk_Oxidoreductase"/>
</dbReference>
<dbReference type="PANTHER" id="PTHR43162">
    <property type="match status" value="1"/>
</dbReference>
<keyword evidence="3" id="KW-1185">Reference proteome</keyword>
<dbReference type="InterPro" id="IPR016040">
    <property type="entry name" value="NAD(P)-bd_dom"/>
</dbReference>
<dbReference type="EMBL" id="CP012752">
    <property type="protein sequence ID" value="ALG14792.1"/>
    <property type="molecule type" value="Genomic_DNA"/>
</dbReference>
<dbReference type="AlphaFoldDB" id="A0A0N9IEB0"/>
<feature type="domain" description="NAD(P)-binding" evidence="1">
    <location>
        <begin position="6"/>
        <end position="171"/>
    </location>
</feature>
<gene>
    <name evidence="2" type="ORF">AOZ06_14680</name>
</gene>
<protein>
    <recommendedName>
        <fullName evidence="1">NAD(P)-binding domain-containing protein</fullName>
    </recommendedName>
</protein>
<dbReference type="OrthoDB" id="3207931at2"/>
<dbReference type="Proteomes" id="UP000063699">
    <property type="component" value="Chromosome"/>
</dbReference>
<proteinExistence type="predicted"/>
<dbReference type="SUPFAM" id="SSF51735">
    <property type="entry name" value="NAD(P)-binding Rossmann-fold domains"/>
    <property type="match status" value="1"/>
</dbReference>
<accession>A0A0N9IEB0</accession>
<evidence type="ECO:0000313" key="3">
    <source>
        <dbReference type="Proteomes" id="UP000063699"/>
    </source>
</evidence>
<name>A0A0N9IEB0_9PSEU</name>
<sequence>MILVTGASGTIGSRLVRLLDAQGVGYKAMSRDPQRVPNGVQGDYDDPESLKRALDGVDTVFLLTAPGFAAKHDLAVLGAGAQLRKVVKVSAIKTGEPDFEVTGAWHLPGEQALATSGLEWTVLRPSSFTTNSLAWVPRIEAGEPIPSPYGNGQSGVVDPADIAEVALAALLTDEHDKQTYTLTGPELLSVPQQVAILGKLLGRPLRTVDVSREQSKKNLLAQGIPEADTGPVLDSFELMRNGGNAVVTDDVSRVLRRSPTTFEQWAQNDEHLKTLAAKV</sequence>
<evidence type="ECO:0000313" key="2">
    <source>
        <dbReference type="EMBL" id="ALG14792.1"/>
    </source>
</evidence>
<dbReference type="Pfam" id="PF13460">
    <property type="entry name" value="NAD_binding_10"/>
    <property type="match status" value="1"/>
</dbReference>